<dbReference type="AlphaFoldDB" id="A0A072NX08"/>
<dbReference type="Gene3D" id="3.40.630.30">
    <property type="match status" value="1"/>
</dbReference>
<comment type="caution">
    <text evidence="2">The sequence shown here is derived from an EMBL/GenBank/DDBJ whole genome shotgun (WGS) entry which is preliminary data.</text>
</comment>
<dbReference type="InterPro" id="IPR000182">
    <property type="entry name" value="GNAT_dom"/>
</dbReference>
<dbReference type="EMBL" id="JJRY01000012">
    <property type="protein sequence ID" value="KEF37760.1"/>
    <property type="molecule type" value="Genomic_DNA"/>
</dbReference>
<dbReference type="CDD" id="cd04301">
    <property type="entry name" value="NAT_SF"/>
    <property type="match status" value="1"/>
</dbReference>
<dbReference type="Proteomes" id="UP000027936">
    <property type="component" value="Unassembled WGS sequence"/>
</dbReference>
<evidence type="ECO:0000313" key="2">
    <source>
        <dbReference type="EMBL" id="KEF37760.1"/>
    </source>
</evidence>
<reference evidence="2 3" key="1">
    <citation type="submission" date="2014-04" db="EMBL/GenBank/DDBJ databases">
        <title>Draft genome sequence of Bacillus azotoformans MEV2011, a (co-) denitrifying strain unable to grow in the presence of oxygen.</title>
        <authorList>
            <person name="Nielsen M."/>
            <person name="Schreiber L."/>
            <person name="Finster K."/>
            <person name="Schramm A."/>
        </authorList>
    </citation>
    <scope>NUCLEOTIDE SEQUENCE [LARGE SCALE GENOMIC DNA]</scope>
    <source>
        <strain evidence="2 3">MEV2011</strain>
    </source>
</reference>
<protein>
    <recommendedName>
        <fullName evidence="1">N-acetyltransferase domain-containing protein</fullName>
    </recommendedName>
</protein>
<organism evidence="2 3">
    <name type="scientific">Schinkia azotoformans MEV2011</name>
    <dbReference type="NCBI Taxonomy" id="1348973"/>
    <lineage>
        <taxon>Bacteria</taxon>
        <taxon>Bacillati</taxon>
        <taxon>Bacillota</taxon>
        <taxon>Bacilli</taxon>
        <taxon>Bacillales</taxon>
        <taxon>Bacillaceae</taxon>
        <taxon>Calidifontibacillus/Schinkia group</taxon>
        <taxon>Schinkia</taxon>
    </lineage>
</organism>
<sequence length="285" mass="32982">MPAEPPQIIIQELTTYSELMDVQKLENLIWNEPPIPLHQTFTSIQNGGLILGAYINETLVGFSYGFAGFKNGKSYLCSHILGIHPEHQEKGIGACLKEVQRQKSLELGYSMMTWTYDPLESRNGYFNLSKLHAICRTYVENCYGDMMDALNSGLPSDRFKVEWWFNSPFIEEKQQIDVRNEKSPFQIEITEKGLPKLMDVTSTLERILKNRTIEQILVPVPINFQQLKKEDFELALDWRLKSREILQTLFDNGYVAVAVKKKKKENVVNDYVLVKEDLIQEPRVF</sequence>
<dbReference type="GO" id="GO:0016747">
    <property type="term" value="F:acyltransferase activity, transferring groups other than amino-acyl groups"/>
    <property type="evidence" value="ECO:0007669"/>
    <property type="project" value="InterPro"/>
</dbReference>
<name>A0A072NX08_SCHAZ</name>
<feature type="domain" description="N-acetyltransferase" evidence="1">
    <location>
        <begin position="8"/>
        <end position="148"/>
    </location>
</feature>
<dbReference type="PATRIC" id="fig|1348973.3.peg.2964"/>
<dbReference type="InterPro" id="IPR038764">
    <property type="entry name" value="GNAT_N_AcTrfase_prd"/>
</dbReference>
<dbReference type="OrthoDB" id="9797990at2"/>
<evidence type="ECO:0000313" key="3">
    <source>
        <dbReference type="Proteomes" id="UP000027936"/>
    </source>
</evidence>
<dbReference type="PANTHER" id="PTHR41700">
    <property type="entry name" value="GCN5-RELATED N-ACETYLTRANSFERASE"/>
    <property type="match status" value="1"/>
</dbReference>
<proteinExistence type="predicted"/>
<dbReference type="SUPFAM" id="SSF55729">
    <property type="entry name" value="Acyl-CoA N-acyltransferases (Nat)"/>
    <property type="match status" value="1"/>
</dbReference>
<dbReference type="RefSeq" id="WP_081847252.1">
    <property type="nucleotide sequence ID" value="NZ_JJRY01000012.1"/>
</dbReference>
<evidence type="ECO:0000259" key="1">
    <source>
        <dbReference type="PROSITE" id="PS51186"/>
    </source>
</evidence>
<accession>A0A072NX08</accession>
<dbReference type="PANTHER" id="PTHR41700:SF1">
    <property type="entry name" value="N-ACETYLTRANSFERASE DOMAIN-CONTAINING PROTEIN"/>
    <property type="match status" value="1"/>
</dbReference>
<gene>
    <name evidence="2" type="ORF">M670_03064</name>
</gene>
<dbReference type="InterPro" id="IPR016181">
    <property type="entry name" value="Acyl_CoA_acyltransferase"/>
</dbReference>
<dbReference type="PROSITE" id="PS51186">
    <property type="entry name" value="GNAT"/>
    <property type="match status" value="1"/>
</dbReference>